<dbReference type="Proteomes" id="UP000614263">
    <property type="component" value="Unassembled WGS sequence"/>
</dbReference>
<dbReference type="Gene3D" id="2.60.40.1180">
    <property type="entry name" value="Golgi alpha-mannosidase II"/>
    <property type="match status" value="1"/>
</dbReference>
<organism evidence="3 4">
    <name type="scientific">Chloropsis cyanopogon</name>
    <dbReference type="NCBI Taxonomy" id="1218682"/>
    <lineage>
        <taxon>Eukaryota</taxon>
        <taxon>Metazoa</taxon>
        <taxon>Chordata</taxon>
        <taxon>Craniata</taxon>
        <taxon>Vertebrata</taxon>
        <taxon>Euteleostomi</taxon>
        <taxon>Archelosauria</taxon>
        <taxon>Archosauria</taxon>
        <taxon>Dinosauria</taxon>
        <taxon>Saurischia</taxon>
        <taxon>Theropoda</taxon>
        <taxon>Coelurosauria</taxon>
        <taxon>Aves</taxon>
        <taxon>Neognathae</taxon>
        <taxon>Neoaves</taxon>
        <taxon>Telluraves</taxon>
        <taxon>Australaves</taxon>
        <taxon>Passeriformes</taxon>
        <taxon>Corvoidea</taxon>
        <taxon>Irenidae</taxon>
        <taxon>Chloropsis</taxon>
    </lineage>
</organism>
<keyword evidence="1" id="KW-1133">Transmembrane helix</keyword>
<dbReference type="Gene3D" id="3.20.20.80">
    <property type="entry name" value="Glycosidases"/>
    <property type="match status" value="1"/>
</dbReference>
<protein>
    <submittedName>
        <fullName evidence="3">SP15 protein</fullName>
    </submittedName>
</protein>
<dbReference type="SUPFAM" id="SSF51011">
    <property type="entry name" value="Glycosyl hydrolase domain"/>
    <property type="match status" value="1"/>
</dbReference>
<evidence type="ECO:0000256" key="1">
    <source>
        <dbReference type="SAM" id="Phobius"/>
    </source>
</evidence>
<keyword evidence="4" id="KW-1185">Reference proteome</keyword>
<feature type="non-terminal residue" evidence="3">
    <location>
        <position position="642"/>
    </location>
</feature>
<feature type="transmembrane region" description="Helical" evidence="1">
    <location>
        <begin position="31"/>
        <end position="53"/>
    </location>
</feature>
<dbReference type="Pfam" id="PF21365">
    <property type="entry name" value="Glyco_hydro_31_3rd"/>
    <property type="match status" value="1"/>
</dbReference>
<dbReference type="InterPro" id="IPR013780">
    <property type="entry name" value="Glyco_hydro_b"/>
</dbReference>
<dbReference type="PANTHER" id="PTHR43053">
    <property type="entry name" value="GLYCOSIDASE FAMILY 31"/>
    <property type="match status" value="1"/>
</dbReference>
<dbReference type="SUPFAM" id="SSF51445">
    <property type="entry name" value="(Trans)glycosidases"/>
    <property type="match status" value="1"/>
</dbReference>
<dbReference type="EMBL" id="WEZZ01024807">
    <property type="protein sequence ID" value="NXP64509.1"/>
    <property type="molecule type" value="Genomic_DNA"/>
</dbReference>
<dbReference type="InterPro" id="IPR048395">
    <property type="entry name" value="Glyco_hydro_31_C"/>
</dbReference>
<keyword evidence="1" id="KW-0812">Transmembrane</keyword>
<dbReference type="InterPro" id="IPR050985">
    <property type="entry name" value="Alpha-glycosidase_related"/>
</dbReference>
<keyword evidence="1" id="KW-0472">Membrane</keyword>
<reference evidence="3" key="1">
    <citation type="submission" date="2019-10" db="EMBL/GenBank/DDBJ databases">
        <title>Bird 10,000 Genomes (B10K) Project - Family phase.</title>
        <authorList>
            <person name="Zhang G."/>
        </authorList>
    </citation>
    <scope>NUCLEOTIDE SEQUENCE</scope>
    <source>
        <strain evidence="3">B10K-DU-002-57</strain>
        <tissue evidence="3">Muscle</tissue>
    </source>
</reference>
<evidence type="ECO:0000259" key="2">
    <source>
        <dbReference type="Pfam" id="PF21365"/>
    </source>
</evidence>
<dbReference type="AlphaFoldDB" id="A0A852B4H0"/>
<feature type="domain" description="Glycosyl hydrolase family 31 C-terminal" evidence="2">
    <location>
        <begin position="558"/>
        <end position="642"/>
    </location>
</feature>
<comment type="caution">
    <text evidence="3">The sequence shown here is derived from an EMBL/GenBank/DDBJ whole genome shotgun (WGS) entry which is preliminary data.</text>
</comment>
<name>A0A852B4H0_9CORV</name>
<dbReference type="InterPro" id="IPR017853">
    <property type="entry name" value="GH"/>
</dbReference>
<dbReference type="PANTHER" id="PTHR43053:SF6">
    <property type="entry name" value="SITS-BINDING PROTEIN"/>
    <property type="match status" value="1"/>
</dbReference>
<evidence type="ECO:0000313" key="4">
    <source>
        <dbReference type="Proteomes" id="UP000614263"/>
    </source>
</evidence>
<accession>A0A852B4H0</accession>
<feature type="non-terminal residue" evidence="3">
    <location>
        <position position="1"/>
    </location>
</feature>
<evidence type="ECO:0000313" key="3">
    <source>
        <dbReference type="EMBL" id="NXP64509.1"/>
    </source>
</evidence>
<proteinExistence type="predicted"/>
<gene>
    <name evidence="3" type="primary">Sp15</name>
    <name evidence="3" type="ORF">CHLCYA_R06638</name>
</gene>
<sequence length="642" mass="70643">RTMPLPRHTGQIPESTWTLGFREMTEPWKGAVGCLGVAVFFAMTIGIISWQALEQPPEQWVLRGRAAGMLVPATEPPPPRDRCWHDGGQFCYSWEEDAELRLSLEPPAAPGTECYGVRWTPLRPDVTLKDCFSMANVSWYGGPSVRAQRWPLNGAESPAQPLVSGDLSANPEGFGPVLERYFLGSTGVTVTVAPDVSLLLSLESHRQFCLETPAGRAEPLHYQLCVSADPEHPIRDFPPCRSPIWRYHGPEGSAARIRRGLRSLVRRLKRHRLQEGVVALGERSTAVLAAADLVPSGRRKRQALALVEPLELSITLSPYAGVTSPLFLRSLSGGEAAGYWLSRQPRPGGSSILLLTTWKGQLCARLNVTSEAALGWYLARARRLRQTLGATYVAFEGVEGNSFLEQDVPAPAELEGDGYTEVLAAALATLGNGTIISAGTRSSHLPLFVQMSSLRSDWSHAGLKGLIPSVLHYSLLGYNFFIPDAVGGSVAGATPGDPELFVRWLQIVTFLPVMAFGTPPWLCCDAWVLNLTRQCIQRHRDFVVPLLLKYSEEWQSLGYPIFRPAWWLSPTDPVAFTIEDEFLIGDEVLVAPITEKGQTWRDIYLPGEGHLWLDTNTARVFDGGTTLRNYSASLAEVPVFVK</sequence>